<dbReference type="OrthoDB" id="5985073at2759"/>
<name>A0A9P6B2D9_9AGAM</name>
<evidence type="ECO:0000256" key="6">
    <source>
        <dbReference type="ARBA" id="ARBA00023180"/>
    </source>
</evidence>
<dbReference type="PANTHER" id="PTHR24269:SF16">
    <property type="entry name" value="PROTEIN SLG1"/>
    <property type="match status" value="1"/>
</dbReference>
<evidence type="ECO:0000313" key="8">
    <source>
        <dbReference type="EMBL" id="KAF9516439.1"/>
    </source>
</evidence>
<dbReference type="EMBL" id="MU128939">
    <property type="protein sequence ID" value="KAF9516439.1"/>
    <property type="molecule type" value="Genomic_DNA"/>
</dbReference>
<evidence type="ECO:0000256" key="5">
    <source>
        <dbReference type="ARBA" id="ARBA00023136"/>
    </source>
</evidence>
<evidence type="ECO:0000259" key="7">
    <source>
        <dbReference type="PROSITE" id="PS51212"/>
    </source>
</evidence>
<evidence type="ECO:0000256" key="1">
    <source>
        <dbReference type="ARBA" id="ARBA00004167"/>
    </source>
</evidence>
<keyword evidence="2" id="KW-0812">Transmembrane</keyword>
<feature type="domain" description="WSC" evidence="7">
    <location>
        <begin position="1"/>
        <end position="96"/>
    </location>
</feature>
<dbReference type="Pfam" id="PF01822">
    <property type="entry name" value="WSC"/>
    <property type="match status" value="3"/>
</dbReference>
<keyword evidence="4" id="KW-1133">Transmembrane helix</keyword>
<keyword evidence="3" id="KW-0732">Signal</keyword>
<feature type="non-terminal residue" evidence="8">
    <location>
        <position position="1"/>
    </location>
</feature>
<dbReference type="PROSITE" id="PS51212">
    <property type="entry name" value="WSC"/>
    <property type="match status" value="3"/>
</dbReference>
<dbReference type="Proteomes" id="UP000886523">
    <property type="component" value="Unassembled WGS sequence"/>
</dbReference>
<keyword evidence="9" id="KW-1185">Reference proteome</keyword>
<gene>
    <name evidence="8" type="ORF">BS47DRAFT_1441245</name>
</gene>
<dbReference type="SMART" id="SM00321">
    <property type="entry name" value="WSC"/>
    <property type="match status" value="3"/>
</dbReference>
<keyword evidence="5" id="KW-0472">Membrane</keyword>
<dbReference type="InterPro" id="IPR002889">
    <property type="entry name" value="WSC_carb-bd"/>
</dbReference>
<evidence type="ECO:0000256" key="2">
    <source>
        <dbReference type="ARBA" id="ARBA00022692"/>
    </source>
</evidence>
<dbReference type="InterPro" id="IPR051836">
    <property type="entry name" value="Kremen_rcpt"/>
</dbReference>
<dbReference type="GO" id="GO:0005886">
    <property type="term" value="C:plasma membrane"/>
    <property type="evidence" value="ECO:0007669"/>
    <property type="project" value="TreeGrafter"/>
</dbReference>
<feature type="domain" description="WSC" evidence="7">
    <location>
        <begin position="209"/>
        <end position="307"/>
    </location>
</feature>
<protein>
    <recommendedName>
        <fullName evidence="7">WSC domain-containing protein</fullName>
    </recommendedName>
</protein>
<dbReference type="AlphaFoldDB" id="A0A9P6B2D9"/>
<proteinExistence type="predicted"/>
<evidence type="ECO:0000256" key="4">
    <source>
        <dbReference type="ARBA" id="ARBA00022989"/>
    </source>
</evidence>
<evidence type="ECO:0000313" key="9">
    <source>
        <dbReference type="Proteomes" id="UP000886523"/>
    </source>
</evidence>
<sequence>FILSRDLEQKVSVRTLVGYSSSTPTNTPQSCLNTCQGQGYIYGGVEYALECYCSNTMVISSSTGQPEPPGDCSMPCSGDSTQTCGGGNRIMIYTYGSTTTSPPGLRSLPSPPSGWNVKGCFSDSVSARTLVGYSSSTSTNTPQSCLNACQTRGYAYGGVEYGRISLLCVPGVFQIVTHCSMPCSGDSTQTCGAGNRIMIYTSASALPSGWSALGCYTDAVSNRALASFSNSSSTNTPNSCIANCVSLGYSLAGVEYGQQCFCANSITATPSAFSGQVAASSDCSMACSGSPVQTCGDSNRIFIYNSSSTTPMKPMPTAPASGKVVVAQ</sequence>
<comment type="subcellular location">
    <subcellularLocation>
        <location evidence="1">Membrane</location>
        <topology evidence="1">Single-pass membrane protein</topology>
    </subcellularLocation>
</comment>
<comment type="caution">
    <text evidence="8">The sequence shown here is derived from an EMBL/GenBank/DDBJ whole genome shotgun (WGS) entry which is preliminary data.</text>
</comment>
<accession>A0A9P6B2D9</accession>
<keyword evidence="6" id="KW-0325">Glycoprotein</keyword>
<reference evidence="8" key="1">
    <citation type="journal article" date="2020" name="Nat. Commun.">
        <title>Large-scale genome sequencing of mycorrhizal fungi provides insights into the early evolution of symbiotic traits.</title>
        <authorList>
            <person name="Miyauchi S."/>
            <person name="Kiss E."/>
            <person name="Kuo A."/>
            <person name="Drula E."/>
            <person name="Kohler A."/>
            <person name="Sanchez-Garcia M."/>
            <person name="Morin E."/>
            <person name="Andreopoulos B."/>
            <person name="Barry K.W."/>
            <person name="Bonito G."/>
            <person name="Buee M."/>
            <person name="Carver A."/>
            <person name="Chen C."/>
            <person name="Cichocki N."/>
            <person name="Clum A."/>
            <person name="Culley D."/>
            <person name="Crous P.W."/>
            <person name="Fauchery L."/>
            <person name="Girlanda M."/>
            <person name="Hayes R.D."/>
            <person name="Keri Z."/>
            <person name="LaButti K."/>
            <person name="Lipzen A."/>
            <person name="Lombard V."/>
            <person name="Magnuson J."/>
            <person name="Maillard F."/>
            <person name="Murat C."/>
            <person name="Nolan M."/>
            <person name="Ohm R.A."/>
            <person name="Pangilinan J."/>
            <person name="Pereira M.F."/>
            <person name="Perotto S."/>
            <person name="Peter M."/>
            <person name="Pfister S."/>
            <person name="Riley R."/>
            <person name="Sitrit Y."/>
            <person name="Stielow J.B."/>
            <person name="Szollosi G."/>
            <person name="Zifcakova L."/>
            <person name="Stursova M."/>
            <person name="Spatafora J.W."/>
            <person name="Tedersoo L."/>
            <person name="Vaario L.M."/>
            <person name="Yamada A."/>
            <person name="Yan M."/>
            <person name="Wang P."/>
            <person name="Xu J."/>
            <person name="Bruns T."/>
            <person name="Baldrian P."/>
            <person name="Vilgalys R."/>
            <person name="Dunand C."/>
            <person name="Henrissat B."/>
            <person name="Grigoriev I.V."/>
            <person name="Hibbett D."/>
            <person name="Nagy L.G."/>
            <person name="Martin F.M."/>
        </authorList>
    </citation>
    <scope>NUCLEOTIDE SEQUENCE</scope>
    <source>
        <strain evidence="8">UP504</strain>
    </source>
</reference>
<organism evidence="8 9">
    <name type="scientific">Hydnum rufescens UP504</name>
    <dbReference type="NCBI Taxonomy" id="1448309"/>
    <lineage>
        <taxon>Eukaryota</taxon>
        <taxon>Fungi</taxon>
        <taxon>Dikarya</taxon>
        <taxon>Basidiomycota</taxon>
        <taxon>Agaricomycotina</taxon>
        <taxon>Agaricomycetes</taxon>
        <taxon>Cantharellales</taxon>
        <taxon>Hydnaceae</taxon>
        <taxon>Hydnum</taxon>
    </lineage>
</organism>
<evidence type="ECO:0000256" key="3">
    <source>
        <dbReference type="ARBA" id="ARBA00022729"/>
    </source>
</evidence>
<dbReference type="PANTHER" id="PTHR24269">
    <property type="entry name" value="KREMEN PROTEIN"/>
    <property type="match status" value="1"/>
</dbReference>
<feature type="domain" description="WSC" evidence="7">
    <location>
        <begin position="114"/>
        <end position="203"/>
    </location>
</feature>